<evidence type="ECO:0000313" key="2">
    <source>
        <dbReference type="EMBL" id="NKY21993.1"/>
    </source>
</evidence>
<dbReference type="AlphaFoldDB" id="A0A7X6KTR8"/>
<keyword evidence="2" id="KW-0436">Ligase</keyword>
<keyword evidence="3" id="KW-1185">Reference proteome</keyword>
<dbReference type="Proteomes" id="UP000581206">
    <property type="component" value="Unassembled WGS sequence"/>
</dbReference>
<accession>A0A7X6KTR8</accession>
<dbReference type="InterPro" id="IPR014145">
    <property type="entry name" value="LigD_pol_dom"/>
</dbReference>
<protein>
    <submittedName>
        <fullName evidence="2">ATP-dependent DNA ligase</fullName>
    </submittedName>
</protein>
<dbReference type="PANTHER" id="PTHR42705">
    <property type="entry name" value="BIFUNCTIONAL NON-HOMOLOGOUS END JOINING PROTEIN LIGD"/>
    <property type="match status" value="1"/>
</dbReference>
<proteinExistence type="predicted"/>
<feature type="domain" description="DNA ligase D polymerase" evidence="1">
    <location>
        <begin position="30"/>
        <end position="290"/>
    </location>
</feature>
<dbReference type="Pfam" id="PF21686">
    <property type="entry name" value="LigD_Prim-Pol"/>
    <property type="match status" value="1"/>
</dbReference>
<dbReference type="NCBIfam" id="TIGR02778">
    <property type="entry name" value="ligD_pol"/>
    <property type="match status" value="1"/>
</dbReference>
<sequence length="293" mass="32453">MTDQPQVVRVGDRDVKLTHLDKVLYPGGFTKAEAVDYVVRVAEPLLAQLRDRPVTRIRFPEGVTGQQFFEKNTPRGAPSWLRRQTLRAAPGAEDEGKELDLPFLDDVAGLVWATNAGALELHTPQWRVGPRGGLRNPDRLVIDLDPGAPAGLDECARVAHLVADRLAEDGLDVTVPVTSGSKGLQLYAPLDGKRDVLTIRQYARDLAYELAAAHPRQVVASQKKELRRGKVLLDWSQNHPAKTTITPYSLRGRERLAVAAPRWWPEIEPGLTQLTPAEVIDRLEDQGDPFDPV</sequence>
<dbReference type="PANTHER" id="PTHR42705:SF2">
    <property type="entry name" value="BIFUNCTIONAL NON-HOMOLOGOUS END JOINING PROTEIN LIGD"/>
    <property type="match status" value="1"/>
</dbReference>
<dbReference type="GO" id="GO:0016874">
    <property type="term" value="F:ligase activity"/>
    <property type="evidence" value="ECO:0007669"/>
    <property type="project" value="UniProtKB-KW"/>
</dbReference>
<dbReference type="RefSeq" id="WP_168629111.1">
    <property type="nucleotide sequence ID" value="NZ_BONL01000002.1"/>
</dbReference>
<comment type="caution">
    <text evidence="2">The sequence shown here is derived from an EMBL/GenBank/DDBJ whole genome shotgun (WGS) entry which is preliminary data.</text>
</comment>
<evidence type="ECO:0000259" key="1">
    <source>
        <dbReference type="Pfam" id="PF21686"/>
    </source>
</evidence>
<dbReference type="Gene3D" id="3.90.920.10">
    <property type="entry name" value="DNA primase, PRIM domain"/>
    <property type="match status" value="1"/>
</dbReference>
<evidence type="ECO:0000313" key="3">
    <source>
        <dbReference type="Proteomes" id="UP000581206"/>
    </source>
</evidence>
<dbReference type="EMBL" id="JAAXOX010000002">
    <property type="protein sequence ID" value="NKY21993.1"/>
    <property type="molecule type" value="Genomic_DNA"/>
</dbReference>
<gene>
    <name evidence="2" type="ORF">HGA03_04865</name>
</gene>
<reference evidence="2 3" key="1">
    <citation type="submission" date="2020-04" db="EMBL/GenBank/DDBJ databases">
        <title>MicrobeNet Type strains.</title>
        <authorList>
            <person name="Nicholson A.C."/>
        </authorList>
    </citation>
    <scope>NUCLEOTIDE SEQUENCE [LARGE SCALE GENOMIC DNA]</scope>
    <source>
        <strain evidence="2 3">ATCC BAA-788</strain>
    </source>
</reference>
<organism evidence="2 3">
    <name type="scientific">Cellulomonas denverensis</name>
    <dbReference type="NCBI Taxonomy" id="264297"/>
    <lineage>
        <taxon>Bacteria</taxon>
        <taxon>Bacillati</taxon>
        <taxon>Actinomycetota</taxon>
        <taxon>Actinomycetes</taxon>
        <taxon>Micrococcales</taxon>
        <taxon>Cellulomonadaceae</taxon>
        <taxon>Cellulomonas</taxon>
    </lineage>
</organism>
<name>A0A7X6KTR8_9CELL</name>
<dbReference type="InterPro" id="IPR052171">
    <property type="entry name" value="NHEJ_LigD"/>
</dbReference>